<evidence type="ECO:0000313" key="1">
    <source>
        <dbReference type="EMBL" id="MCH96755.1"/>
    </source>
</evidence>
<dbReference type="Proteomes" id="UP000265520">
    <property type="component" value="Unassembled WGS sequence"/>
</dbReference>
<organism evidence="1 2">
    <name type="scientific">Trifolium medium</name>
    <dbReference type="NCBI Taxonomy" id="97028"/>
    <lineage>
        <taxon>Eukaryota</taxon>
        <taxon>Viridiplantae</taxon>
        <taxon>Streptophyta</taxon>
        <taxon>Embryophyta</taxon>
        <taxon>Tracheophyta</taxon>
        <taxon>Spermatophyta</taxon>
        <taxon>Magnoliopsida</taxon>
        <taxon>eudicotyledons</taxon>
        <taxon>Gunneridae</taxon>
        <taxon>Pentapetalae</taxon>
        <taxon>rosids</taxon>
        <taxon>fabids</taxon>
        <taxon>Fabales</taxon>
        <taxon>Fabaceae</taxon>
        <taxon>Papilionoideae</taxon>
        <taxon>50 kb inversion clade</taxon>
        <taxon>NPAAA clade</taxon>
        <taxon>Hologalegina</taxon>
        <taxon>IRL clade</taxon>
        <taxon>Trifolieae</taxon>
        <taxon>Trifolium</taxon>
    </lineage>
</organism>
<dbReference type="AlphaFoldDB" id="A0A392NCD2"/>
<name>A0A392NCD2_9FABA</name>
<evidence type="ECO:0000313" key="2">
    <source>
        <dbReference type="Proteomes" id="UP000265520"/>
    </source>
</evidence>
<comment type="caution">
    <text evidence="1">The sequence shown here is derived from an EMBL/GenBank/DDBJ whole genome shotgun (WGS) entry which is preliminary data.</text>
</comment>
<reference evidence="1 2" key="1">
    <citation type="journal article" date="2018" name="Front. Plant Sci.">
        <title>Red Clover (Trifolium pratense) and Zigzag Clover (T. medium) - A Picture of Genomic Similarities and Differences.</title>
        <authorList>
            <person name="Dluhosova J."/>
            <person name="Istvanek J."/>
            <person name="Nedelnik J."/>
            <person name="Repkova J."/>
        </authorList>
    </citation>
    <scope>NUCLEOTIDE SEQUENCE [LARGE SCALE GENOMIC DNA]</scope>
    <source>
        <strain evidence="2">cv. 10/8</strain>
        <tissue evidence="1">Leaf</tissue>
    </source>
</reference>
<protein>
    <submittedName>
        <fullName evidence="1">Uncharacterized protein</fullName>
    </submittedName>
</protein>
<accession>A0A392NCD2</accession>
<feature type="non-terminal residue" evidence="1">
    <location>
        <position position="109"/>
    </location>
</feature>
<gene>
    <name evidence="1" type="ORF">A2U01_0017744</name>
</gene>
<dbReference type="EMBL" id="LXQA010033157">
    <property type="protein sequence ID" value="MCH96755.1"/>
    <property type="molecule type" value="Genomic_DNA"/>
</dbReference>
<keyword evidence="2" id="KW-1185">Reference proteome</keyword>
<proteinExistence type="predicted"/>
<sequence length="109" mass="11938">MTLGSSSCVWEMLVTVFVIREEVLAYEVPLTRRDSRFVRKEFVIFPRGGGFVPVTALSCSKDVWSVGGVIIDVVLRGDVWSVGSTRPLAFPEVFSFVLAAVATPILVDS</sequence>